<comment type="similarity">
    <text evidence="1">Belongs to the short-chain dehydrogenases/reductases (SDR) family.</text>
</comment>
<evidence type="ECO:0000313" key="4">
    <source>
        <dbReference type="Proteomes" id="UP000290365"/>
    </source>
</evidence>
<dbReference type="PANTHER" id="PTHR24321">
    <property type="entry name" value="DEHYDROGENASES, SHORT CHAIN"/>
    <property type="match status" value="1"/>
</dbReference>
<dbReference type="InterPro" id="IPR002347">
    <property type="entry name" value="SDR_fam"/>
</dbReference>
<dbReference type="OrthoDB" id="153550at2"/>
<evidence type="ECO:0000313" key="3">
    <source>
        <dbReference type="EMBL" id="QBD74511.1"/>
    </source>
</evidence>
<dbReference type="AlphaFoldDB" id="A0A4V0YY02"/>
<dbReference type="InterPro" id="IPR020904">
    <property type="entry name" value="Sc_DH/Rdtase_CS"/>
</dbReference>
<dbReference type="CDD" id="cd05233">
    <property type="entry name" value="SDR_c"/>
    <property type="match status" value="1"/>
</dbReference>
<dbReference type="FunFam" id="3.40.50.720:FF:000084">
    <property type="entry name" value="Short-chain dehydrogenase reductase"/>
    <property type="match status" value="1"/>
</dbReference>
<evidence type="ECO:0000256" key="1">
    <source>
        <dbReference type="ARBA" id="ARBA00006484"/>
    </source>
</evidence>
<keyword evidence="2" id="KW-0560">Oxidoreductase</keyword>
<reference evidence="3 4" key="1">
    <citation type="submission" date="2019-01" db="EMBL/GenBank/DDBJ databases">
        <title>Ktedonosporobacter rubrisoli SCAWS-G2.</title>
        <authorList>
            <person name="Huang Y."/>
            <person name="Yan B."/>
        </authorList>
    </citation>
    <scope>NUCLEOTIDE SEQUENCE [LARGE SCALE GENOMIC DNA]</scope>
    <source>
        <strain evidence="3 4">SCAWS-G2</strain>
    </source>
</reference>
<dbReference type="Proteomes" id="UP000290365">
    <property type="component" value="Chromosome"/>
</dbReference>
<dbReference type="Pfam" id="PF13561">
    <property type="entry name" value="adh_short_C2"/>
    <property type="match status" value="1"/>
</dbReference>
<dbReference type="PRINTS" id="PR00080">
    <property type="entry name" value="SDRFAMILY"/>
</dbReference>
<dbReference type="PANTHER" id="PTHR24321:SF8">
    <property type="entry name" value="ESTRADIOL 17-BETA-DEHYDROGENASE 8-RELATED"/>
    <property type="match status" value="1"/>
</dbReference>
<accession>A0A4V0YY02</accession>
<dbReference type="PROSITE" id="PS00061">
    <property type="entry name" value="ADH_SHORT"/>
    <property type="match status" value="1"/>
</dbReference>
<dbReference type="Gene3D" id="3.40.50.720">
    <property type="entry name" value="NAD(P)-binding Rossmann-like Domain"/>
    <property type="match status" value="1"/>
</dbReference>
<gene>
    <name evidence="3" type="ORF">EPA93_00265</name>
</gene>
<dbReference type="KEGG" id="kbs:EPA93_00265"/>
<dbReference type="InterPro" id="IPR036291">
    <property type="entry name" value="NAD(P)-bd_dom_sf"/>
</dbReference>
<protein>
    <submittedName>
        <fullName evidence="3">SDR family oxidoreductase</fullName>
    </submittedName>
</protein>
<sequence>MAQTETLTRAGRLQDRVALITGAASGIGRATALLFAQEGAAVAIVDLDEQGGQRAAQAIRDAGGRALFIQTNIAKSADCQHAIERTVDEFGGLDILFNNAGIIRRTTVLEIDEEEWDLVMAVNVKSMYLLSRFALPHMIRAGGGAIINTASGWGLVGGRRAVSYCTSKGAVVQLTRAMALDHGEQNIRVNCICPGDTNTPMLAHEAQQLGATNAAFLQEAADRPLRRIGRPEDIAQAALYLASDAAAFVTGTALVVDGGGLAG</sequence>
<keyword evidence="4" id="KW-1185">Reference proteome</keyword>
<dbReference type="EMBL" id="CP035758">
    <property type="protein sequence ID" value="QBD74511.1"/>
    <property type="molecule type" value="Genomic_DNA"/>
</dbReference>
<organism evidence="3 4">
    <name type="scientific">Ktedonosporobacter rubrisoli</name>
    <dbReference type="NCBI Taxonomy" id="2509675"/>
    <lineage>
        <taxon>Bacteria</taxon>
        <taxon>Bacillati</taxon>
        <taxon>Chloroflexota</taxon>
        <taxon>Ktedonobacteria</taxon>
        <taxon>Ktedonobacterales</taxon>
        <taxon>Ktedonosporobacteraceae</taxon>
        <taxon>Ktedonosporobacter</taxon>
    </lineage>
</organism>
<name>A0A4V0YY02_KTERU</name>
<dbReference type="GO" id="GO:0016491">
    <property type="term" value="F:oxidoreductase activity"/>
    <property type="evidence" value="ECO:0007669"/>
    <property type="project" value="UniProtKB-KW"/>
</dbReference>
<dbReference type="SUPFAM" id="SSF51735">
    <property type="entry name" value="NAD(P)-binding Rossmann-fold domains"/>
    <property type="match status" value="1"/>
</dbReference>
<dbReference type="NCBIfam" id="NF005559">
    <property type="entry name" value="PRK07231.1"/>
    <property type="match status" value="1"/>
</dbReference>
<dbReference type="RefSeq" id="WP_129885110.1">
    <property type="nucleotide sequence ID" value="NZ_CP035758.1"/>
</dbReference>
<proteinExistence type="inferred from homology"/>
<dbReference type="PRINTS" id="PR00081">
    <property type="entry name" value="GDHRDH"/>
</dbReference>
<evidence type="ECO:0000256" key="2">
    <source>
        <dbReference type="ARBA" id="ARBA00023002"/>
    </source>
</evidence>